<dbReference type="AlphaFoldDB" id="A0A5M8FKL1"/>
<proteinExistence type="predicted"/>
<gene>
    <name evidence="2" type="ORF">F2Q65_14880</name>
</gene>
<organism evidence="2 3">
    <name type="scientific">Thiohalocapsa marina</name>
    <dbReference type="NCBI Taxonomy" id="424902"/>
    <lineage>
        <taxon>Bacteria</taxon>
        <taxon>Pseudomonadati</taxon>
        <taxon>Pseudomonadota</taxon>
        <taxon>Gammaproteobacteria</taxon>
        <taxon>Chromatiales</taxon>
        <taxon>Chromatiaceae</taxon>
        <taxon>Thiohalocapsa</taxon>
    </lineage>
</organism>
<protein>
    <recommendedName>
        <fullName evidence="4">Chitin-binding type-2 domain-containing protein</fullName>
    </recommendedName>
</protein>
<dbReference type="EMBL" id="VWXX01000029">
    <property type="protein sequence ID" value="KAA6183721.1"/>
    <property type="molecule type" value="Genomic_DNA"/>
</dbReference>
<feature type="chain" id="PRO_5024272183" description="Chitin-binding type-2 domain-containing protein" evidence="1">
    <location>
        <begin position="27"/>
        <end position="116"/>
    </location>
</feature>
<keyword evidence="3" id="KW-1185">Reference proteome</keyword>
<dbReference type="OrthoDB" id="9815903at2"/>
<accession>A0A5M8FKL1</accession>
<reference evidence="2 3" key="1">
    <citation type="submission" date="2019-09" db="EMBL/GenBank/DDBJ databases">
        <title>Whole-genome sequence of the purple sulfur bacterium Thiohalocapsa marina DSM 19078.</title>
        <authorList>
            <person name="Kyndt J.A."/>
            <person name="Meyer T.E."/>
        </authorList>
    </citation>
    <scope>NUCLEOTIDE SEQUENCE [LARGE SCALE GENOMIC DNA]</scope>
    <source>
        <strain evidence="2 3">DSM 19078</strain>
    </source>
</reference>
<keyword evidence="1" id="KW-0732">Signal</keyword>
<dbReference type="InterPro" id="IPR009030">
    <property type="entry name" value="Growth_fac_rcpt_cys_sf"/>
</dbReference>
<dbReference type="SUPFAM" id="SSF57184">
    <property type="entry name" value="Growth factor receptor domain"/>
    <property type="match status" value="1"/>
</dbReference>
<dbReference type="RefSeq" id="WP_150094198.1">
    <property type="nucleotide sequence ID" value="NZ_VWXX01000029.1"/>
</dbReference>
<evidence type="ECO:0000313" key="3">
    <source>
        <dbReference type="Proteomes" id="UP000322981"/>
    </source>
</evidence>
<feature type="signal peptide" evidence="1">
    <location>
        <begin position="1"/>
        <end position="26"/>
    </location>
</feature>
<comment type="caution">
    <text evidence="2">The sequence shown here is derived from an EMBL/GenBank/DDBJ whole genome shotgun (WGS) entry which is preliminary data.</text>
</comment>
<evidence type="ECO:0000256" key="1">
    <source>
        <dbReference type="SAM" id="SignalP"/>
    </source>
</evidence>
<name>A0A5M8FKL1_9GAMM</name>
<evidence type="ECO:0008006" key="4">
    <source>
        <dbReference type="Google" id="ProtNLM"/>
    </source>
</evidence>
<evidence type="ECO:0000313" key="2">
    <source>
        <dbReference type="EMBL" id="KAA6183721.1"/>
    </source>
</evidence>
<sequence>MFMITAPYRRCIPVLLAAALANPVFAAEPVLKLTSSCPSGYRTDGTSGYCVPFNPADTRIVVRKLTTSCPSGYFTDGTSGYCRGTDNARAVVPKTGNSCPNGYRTDATSGYCTATR</sequence>
<dbReference type="Proteomes" id="UP000322981">
    <property type="component" value="Unassembled WGS sequence"/>
</dbReference>